<evidence type="ECO:0000256" key="9">
    <source>
        <dbReference type="SAM" id="Phobius"/>
    </source>
</evidence>
<dbReference type="Gene3D" id="1.20.5.1930">
    <property type="match status" value="1"/>
</dbReference>
<dbReference type="EC" id="2.7.13.3" evidence="2"/>
<keyword evidence="9" id="KW-0812">Transmembrane</keyword>
<comment type="catalytic activity">
    <reaction evidence="1">
        <text>ATP + protein L-histidine = ADP + protein N-phospho-L-histidine.</text>
        <dbReference type="EC" id="2.7.13.3"/>
    </reaction>
</comment>
<dbReference type="GO" id="GO:0000155">
    <property type="term" value="F:phosphorelay sensor kinase activity"/>
    <property type="evidence" value="ECO:0007669"/>
    <property type="project" value="InterPro"/>
</dbReference>
<evidence type="ECO:0000256" key="5">
    <source>
        <dbReference type="ARBA" id="ARBA00022741"/>
    </source>
</evidence>
<evidence type="ECO:0000256" key="1">
    <source>
        <dbReference type="ARBA" id="ARBA00000085"/>
    </source>
</evidence>
<feature type="transmembrane region" description="Helical" evidence="9">
    <location>
        <begin position="61"/>
        <end position="78"/>
    </location>
</feature>
<dbReference type="OrthoDB" id="227596at2"/>
<dbReference type="Pfam" id="PF07730">
    <property type="entry name" value="HisKA_3"/>
    <property type="match status" value="1"/>
</dbReference>
<dbReference type="EMBL" id="SMKU01000696">
    <property type="protein sequence ID" value="TDD58831.1"/>
    <property type="molecule type" value="Genomic_DNA"/>
</dbReference>
<dbReference type="Gene3D" id="3.30.565.10">
    <property type="entry name" value="Histidine kinase-like ATPase, C-terminal domain"/>
    <property type="match status" value="1"/>
</dbReference>
<evidence type="ECO:0000313" key="12">
    <source>
        <dbReference type="Proteomes" id="UP000294513"/>
    </source>
</evidence>
<accession>A0A4R4ZJB0</accession>
<reference evidence="11 12" key="1">
    <citation type="submission" date="2019-03" db="EMBL/GenBank/DDBJ databases">
        <title>Draft genome sequences of novel Actinobacteria.</title>
        <authorList>
            <person name="Sahin N."/>
            <person name="Ay H."/>
            <person name="Saygin H."/>
        </authorList>
    </citation>
    <scope>NUCLEOTIDE SEQUENCE [LARGE SCALE GENOMIC DNA]</scope>
    <source>
        <strain evidence="11 12">H3C3</strain>
    </source>
</reference>
<organism evidence="11 12">
    <name type="scientific">Actinomadura rubrisoli</name>
    <dbReference type="NCBI Taxonomy" id="2530368"/>
    <lineage>
        <taxon>Bacteria</taxon>
        <taxon>Bacillati</taxon>
        <taxon>Actinomycetota</taxon>
        <taxon>Actinomycetes</taxon>
        <taxon>Streptosporangiales</taxon>
        <taxon>Thermomonosporaceae</taxon>
        <taxon>Actinomadura</taxon>
    </lineage>
</organism>
<evidence type="ECO:0000256" key="2">
    <source>
        <dbReference type="ARBA" id="ARBA00012438"/>
    </source>
</evidence>
<keyword evidence="7" id="KW-0067">ATP-binding</keyword>
<dbReference type="GO" id="GO:0016020">
    <property type="term" value="C:membrane"/>
    <property type="evidence" value="ECO:0007669"/>
    <property type="project" value="InterPro"/>
</dbReference>
<dbReference type="RefSeq" id="WP_131903801.1">
    <property type="nucleotide sequence ID" value="NZ_SMKU01000696.1"/>
</dbReference>
<dbReference type="PANTHER" id="PTHR24421:SF10">
    <property type="entry name" value="NITRATE_NITRITE SENSOR PROTEIN NARQ"/>
    <property type="match status" value="1"/>
</dbReference>
<dbReference type="GO" id="GO:0005524">
    <property type="term" value="F:ATP binding"/>
    <property type="evidence" value="ECO:0007669"/>
    <property type="project" value="UniProtKB-KW"/>
</dbReference>
<feature type="transmembrane region" description="Helical" evidence="9">
    <location>
        <begin position="138"/>
        <end position="157"/>
    </location>
</feature>
<keyword evidence="5" id="KW-0547">Nucleotide-binding</keyword>
<keyword evidence="9" id="KW-0472">Membrane</keyword>
<dbReference type="Proteomes" id="UP000294513">
    <property type="component" value="Unassembled WGS sequence"/>
</dbReference>
<dbReference type="InterPro" id="IPR011712">
    <property type="entry name" value="Sig_transdc_His_kin_sub3_dim/P"/>
</dbReference>
<keyword evidence="6 11" id="KW-0418">Kinase</keyword>
<comment type="caution">
    <text evidence="11">The sequence shown here is derived from an EMBL/GenBank/DDBJ whole genome shotgun (WGS) entry which is preliminary data.</text>
</comment>
<keyword evidence="4" id="KW-0808">Transferase</keyword>
<keyword evidence="3" id="KW-0597">Phosphoprotein</keyword>
<dbReference type="InterPro" id="IPR050482">
    <property type="entry name" value="Sensor_HK_TwoCompSys"/>
</dbReference>
<keyword evidence="8" id="KW-0902">Two-component regulatory system</keyword>
<dbReference type="GO" id="GO:0046983">
    <property type="term" value="F:protein dimerization activity"/>
    <property type="evidence" value="ECO:0007669"/>
    <property type="project" value="InterPro"/>
</dbReference>
<dbReference type="PANTHER" id="PTHR24421">
    <property type="entry name" value="NITRATE/NITRITE SENSOR PROTEIN NARX-RELATED"/>
    <property type="match status" value="1"/>
</dbReference>
<proteinExistence type="predicted"/>
<protein>
    <recommendedName>
        <fullName evidence="2">histidine kinase</fullName>
        <ecNumber evidence="2">2.7.13.3</ecNumber>
    </recommendedName>
</protein>
<dbReference type="AlphaFoldDB" id="A0A4R4ZJB0"/>
<dbReference type="InterPro" id="IPR036890">
    <property type="entry name" value="HATPase_C_sf"/>
</dbReference>
<keyword evidence="9" id="KW-1133">Transmembrane helix</keyword>
<feature type="non-terminal residue" evidence="11">
    <location>
        <position position="399"/>
    </location>
</feature>
<evidence type="ECO:0000256" key="4">
    <source>
        <dbReference type="ARBA" id="ARBA00022679"/>
    </source>
</evidence>
<dbReference type="SUPFAM" id="SSF55874">
    <property type="entry name" value="ATPase domain of HSP90 chaperone/DNA topoisomerase II/histidine kinase"/>
    <property type="match status" value="1"/>
</dbReference>
<evidence type="ECO:0000259" key="10">
    <source>
        <dbReference type="Pfam" id="PF07730"/>
    </source>
</evidence>
<evidence type="ECO:0000256" key="8">
    <source>
        <dbReference type="ARBA" id="ARBA00023012"/>
    </source>
</evidence>
<evidence type="ECO:0000313" key="11">
    <source>
        <dbReference type="EMBL" id="TDD58831.1"/>
    </source>
</evidence>
<keyword evidence="12" id="KW-1185">Reference proteome</keyword>
<dbReference type="CDD" id="cd16917">
    <property type="entry name" value="HATPase_UhpB-NarQ-NarX-like"/>
    <property type="match status" value="1"/>
</dbReference>
<evidence type="ECO:0000256" key="7">
    <source>
        <dbReference type="ARBA" id="ARBA00022840"/>
    </source>
</evidence>
<feature type="transmembrane region" description="Helical" evidence="9">
    <location>
        <begin position="110"/>
        <end position="132"/>
    </location>
</feature>
<feature type="domain" description="Signal transduction histidine kinase subgroup 3 dimerisation and phosphoacceptor" evidence="10">
    <location>
        <begin position="187"/>
        <end position="253"/>
    </location>
</feature>
<evidence type="ECO:0000256" key="6">
    <source>
        <dbReference type="ARBA" id="ARBA00022777"/>
    </source>
</evidence>
<sequence length="399" mass="40807">MRWMERAFDNRSAPARLAVVVALGLGELGLLHPPGDGTDWALALAGFAICLAGYLVPPAAVAAPAAPVALAALLVLGDRVGADAAITLKAMTVIMLFELALRVHGRRAPAVLGTVAALVAVLVGVHAVGIAADVPPTLFKSGVLIGLPMLLGAYIRLARENAAQARAHAAEQEGRRRSQTLAARAAERTAIARELHDLVAHHVSSMVLRVGVARHVLPSADPRVAEVLDDLHASGASALADLRRLVAVLRDPDLVQGEPGVSLVERAGLLDALDATLDRGRRAGVAVAADIDAGVAGLDAVRRLTVLRIVQEGLANVAKHAGPGTSAALTVRVAGQAVRLEIVDDGAPPAEPGRPGHGLAGMTERVELLGGTLDAGPVAGHAGGRGGWRLLAELPASPD</sequence>
<gene>
    <name evidence="11" type="ORF">E1298_46925</name>
</gene>
<evidence type="ECO:0000256" key="3">
    <source>
        <dbReference type="ARBA" id="ARBA00022553"/>
    </source>
</evidence>
<name>A0A4R4ZJB0_9ACTN</name>